<dbReference type="Proteomes" id="UP000283841">
    <property type="component" value="Unassembled WGS sequence"/>
</dbReference>
<dbReference type="RefSeq" id="XP_028482763.1">
    <property type="nucleotide sequence ID" value="XM_028633054.1"/>
</dbReference>
<gene>
    <name evidence="2" type="ORF">C8Q69DRAFT_509077</name>
</gene>
<feature type="compositionally biased region" description="Polar residues" evidence="1">
    <location>
        <begin position="378"/>
        <end position="398"/>
    </location>
</feature>
<feature type="region of interest" description="Disordered" evidence="1">
    <location>
        <begin position="493"/>
        <end position="544"/>
    </location>
</feature>
<keyword evidence="3" id="KW-1185">Reference proteome</keyword>
<feature type="compositionally biased region" description="Polar residues" evidence="1">
    <location>
        <begin position="843"/>
        <end position="853"/>
    </location>
</feature>
<proteinExistence type="predicted"/>
<feature type="compositionally biased region" description="Basic and acidic residues" evidence="1">
    <location>
        <begin position="430"/>
        <end position="443"/>
    </location>
</feature>
<protein>
    <submittedName>
        <fullName evidence="2">Uncharacterized protein</fullName>
    </submittedName>
</protein>
<organism evidence="2 3">
    <name type="scientific">Byssochlamys spectabilis</name>
    <name type="common">Paecilomyces variotii</name>
    <dbReference type="NCBI Taxonomy" id="264951"/>
    <lineage>
        <taxon>Eukaryota</taxon>
        <taxon>Fungi</taxon>
        <taxon>Dikarya</taxon>
        <taxon>Ascomycota</taxon>
        <taxon>Pezizomycotina</taxon>
        <taxon>Eurotiomycetes</taxon>
        <taxon>Eurotiomycetidae</taxon>
        <taxon>Eurotiales</taxon>
        <taxon>Thermoascaceae</taxon>
        <taxon>Paecilomyces</taxon>
    </lineage>
</organism>
<dbReference type="PANTHER" id="PTHR42068">
    <property type="entry name" value="YALI0B18964P"/>
    <property type="match status" value="1"/>
</dbReference>
<dbReference type="GeneID" id="39602331"/>
<feature type="region of interest" description="Disordered" evidence="1">
    <location>
        <begin position="148"/>
        <end position="338"/>
    </location>
</feature>
<dbReference type="AlphaFoldDB" id="A0A443HMQ9"/>
<reference evidence="2 3" key="1">
    <citation type="journal article" date="2018" name="Front. Microbiol.">
        <title>Genomic and genetic insights into a cosmopolitan fungus, Paecilomyces variotii (Eurotiales).</title>
        <authorList>
            <person name="Urquhart A.S."/>
            <person name="Mondo S.J."/>
            <person name="Makela M.R."/>
            <person name="Hane J.K."/>
            <person name="Wiebenga A."/>
            <person name="He G."/>
            <person name="Mihaltcheva S."/>
            <person name="Pangilinan J."/>
            <person name="Lipzen A."/>
            <person name="Barry K."/>
            <person name="de Vries R.P."/>
            <person name="Grigoriev I.V."/>
            <person name="Idnurm A."/>
        </authorList>
    </citation>
    <scope>NUCLEOTIDE SEQUENCE [LARGE SCALE GENOMIC DNA]</scope>
    <source>
        <strain evidence="2 3">CBS 101075</strain>
    </source>
</reference>
<feature type="compositionally biased region" description="Basic and acidic residues" evidence="1">
    <location>
        <begin position="464"/>
        <end position="477"/>
    </location>
</feature>
<feature type="compositionally biased region" description="Low complexity" evidence="1">
    <location>
        <begin position="444"/>
        <end position="454"/>
    </location>
</feature>
<feature type="compositionally biased region" description="Basic residues" evidence="1">
    <location>
        <begin position="914"/>
        <end position="925"/>
    </location>
</feature>
<feature type="compositionally biased region" description="Low complexity" evidence="1">
    <location>
        <begin position="85"/>
        <end position="109"/>
    </location>
</feature>
<feature type="compositionally biased region" description="Low complexity" evidence="1">
    <location>
        <begin position="174"/>
        <end position="183"/>
    </location>
</feature>
<dbReference type="STRING" id="264951.A0A443HMQ9"/>
<comment type="caution">
    <text evidence="2">The sequence shown here is derived from an EMBL/GenBank/DDBJ whole genome shotgun (WGS) entry which is preliminary data.</text>
</comment>
<feature type="compositionally biased region" description="Polar residues" evidence="1">
    <location>
        <begin position="213"/>
        <end position="223"/>
    </location>
</feature>
<evidence type="ECO:0000313" key="2">
    <source>
        <dbReference type="EMBL" id="RWQ93118.1"/>
    </source>
</evidence>
<feature type="region of interest" description="Disordered" evidence="1">
    <location>
        <begin position="1"/>
        <end position="133"/>
    </location>
</feature>
<feature type="compositionally biased region" description="Basic and acidic residues" evidence="1">
    <location>
        <begin position="68"/>
        <end position="78"/>
    </location>
</feature>
<dbReference type="EMBL" id="RCNU01000010">
    <property type="protein sequence ID" value="RWQ93118.1"/>
    <property type="molecule type" value="Genomic_DNA"/>
</dbReference>
<evidence type="ECO:0000256" key="1">
    <source>
        <dbReference type="SAM" id="MobiDB-lite"/>
    </source>
</evidence>
<dbReference type="PANTHER" id="PTHR42068:SF1">
    <property type="entry name" value="YALI0B18964P"/>
    <property type="match status" value="1"/>
</dbReference>
<feature type="compositionally biased region" description="Basic and acidic residues" evidence="1">
    <location>
        <begin position="310"/>
        <end position="321"/>
    </location>
</feature>
<dbReference type="VEuPathDB" id="FungiDB:C8Q69DRAFT_509077"/>
<feature type="compositionally biased region" description="Basic and acidic residues" evidence="1">
    <location>
        <begin position="399"/>
        <end position="414"/>
    </location>
</feature>
<feature type="region of interest" description="Disordered" evidence="1">
    <location>
        <begin position="350"/>
        <end position="477"/>
    </location>
</feature>
<feature type="region of interest" description="Disordered" evidence="1">
    <location>
        <begin position="831"/>
        <end position="939"/>
    </location>
</feature>
<feature type="compositionally biased region" description="Low complexity" evidence="1">
    <location>
        <begin position="295"/>
        <end position="308"/>
    </location>
</feature>
<accession>A0A443HMQ9</accession>
<feature type="compositionally biased region" description="Polar residues" evidence="1">
    <location>
        <begin position="867"/>
        <end position="897"/>
    </location>
</feature>
<evidence type="ECO:0000313" key="3">
    <source>
        <dbReference type="Proteomes" id="UP000283841"/>
    </source>
</evidence>
<sequence>MPIKIPKGFARRKSSGNALEEVETPREPSFRVFERPSAGGVDGVNAKRASESNLLNPASDDSDNIFADLEKRQGKDRGSGATNNSDSTAPYDSSSSARYSSSSTLPSTDAPIHKEQGNGHSRPFHDIPLPPVIGSQFSFRAAGRTFSFGSKAPRVSTPPSRGSAVASGARDRAMTASTASTATPPRLLDSDLKLEKVEDDDFGNMFQDFGKSEQASSNVQNADVTDHPPPMPAKGSRSSQLPPIEVDRSKEVEPSPYSWESRNSQDGLLGQEDNMFASRSLTQSNTMPLTGGRRSLTPSSSMPLPTTSHRALDKPSRDSTLRRSTAYTGRRGSTPADELDVRLVMEAVSLNSRSQTPAVLEEDNDETSSLFDSRDADFTSTWHHGKSSQAVDGPNESSIADHARLASQYEDKESTTPQATPKVMTPAQFERYRQQRELTRTKSDASMSDASDASNDYDDEDEAEKNMEAARQRRKQEAHLSIYRQQMMKVTGEQAPGPSLRPNMDRLSSSTPNLMNRMSSLGLPADKSGSGKTSEADDDDDIPLGILAAHGFPNKNRPPTRLGTSSSIPNLRASFVGQPASPGSVAGDGSGNRGSLPPFARNLPRDPYFGASIVTPANREPLEIRGGASVYGGPSPALPPGGLVGVIATEERARAMRRGSPNTQAFAPSLGTSPGGLPRPHTMMHMGPTLAPPQQGISPAEQAQLQMSQQMTQMMQMQMNWMQSMMQMQAMQSGVQPPMNNANLAPPMPPVNMRPMSMPAAAALNNPPSRLADQRTLSMLDPSMSARWNNSTFLSPNGVNGLNVPQGQGYAPSIAPSERSNVGLAPRYRPVSTIQPDQKPANRASTFTSSTLKPWNDENQRPGFSPRSKSAKPTSMATVTVRPISSTDRTSTPSRNAASDDDDEEGWAEMMKQREKKKSGWKLKRGTTGNLGELLHAVH</sequence>
<feature type="compositionally biased region" description="Polar residues" evidence="1">
    <location>
        <begin position="277"/>
        <end position="288"/>
    </location>
</feature>
<name>A0A443HMQ9_BYSSP</name>
<feature type="compositionally biased region" description="Polar residues" evidence="1">
    <location>
        <begin position="506"/>
        <end position="519"/>
    </location>
</feature>
<feature type="compositionally biased region" description="Basic and acidic residues" evidence="1">
    <location>
        <begin position="23"/>
        <end position="34"/>
    </location>
</feature>